<comment type="caution">
    <text evidence="1">The sequence shown here is derived from an EMBL/GenBank/DDBJ whole genome shotgun (WGS) entry which is preliminary data.</text>
</comment>
<dbReference type="InterPro" id="IPR029161">
    <property type="entry name" value="SPATA16"/>
</dbReference>
<keyword evidence="2" id="KW-1185">Reference proteome</keyword>
<gene>
    <name evidence="1" type="ORF">JD844_007620</name>
</gene>
<evidence type="ECO:0000313" key="1">
    <source>
        <dbReference type="EMBL" id="KAH0624164.1"/>
    </source>
</evidence>
<dbReference type="PANTHER" id="PTHR47228">
    <property type="entry name" value="SPERMATOGENESIS-ASSOCIATED PROTEIN 16"/>
    <property type="match status" value="1"/>
</dbReference>
<protein>
    <submittedName>
        <fullName evidence="1">Uncharacterized protein</fullName>
    </submittedName>
</protein>
<dbReference type="Pfam" id="PF15015">
    <property type="entry name" value="NYD-SP12_N"/>
    <property type="match status" value="1"/>
</dbReference>
<proteinExistence type="predicted"/>
<reference evidence="1 2" key="1">
    <citation type="journal article" date="2022" name="Gigascience">
        <title>A chromosome-level genome assembly and annotation of the desert horned lizard, Phrynosoma platyrhinos, provides insight into chromosomal rearrangements among reptiles.</title>
        <authorList>
            <person name="Koochekian N."/>
            <person name="Ascanio A."/>
            <person name="Farleigh K."/>
            <person name="Card D.C."/>
            <person name="Schield D.R."/>
            <person name="Castoe T.A."/>
            <person name="Jezkova T."/>
        </authorList>
    </citation>
    <scope>NUCLEOTIDE SEQUENCE [LARGE SCALE GENOMIC DNA]</scope>
    <source>
        <strain evidence="1">NK-2021</strain>
    </source>
</reference>
<accession>A0ABQ7T368</accession>
<sequence>MFLFYIKTDFLRAMIEEAITRAECFSVMYTPFATKVKAENIDKLKDAFTKKHPDYVEYIYTGDKVDVYNQESDPHGLHSLPQTADWSCPSPQTYLLTLGFRNKEHRKREQFQWLLFNPPDHKAPFSPLTKEEAGRHLETIGKRILPIMDFIRGTKLTVSTRVSLHSKYFIASN</sequence>
<organism evidence="1 2">
    <name type="scientific">Phrynosoma platyrhinos</name>
    <name type="common">Desert horned lizard</name>
    <dbReference type="NCBI Taxonomy" id="52577"/>
    <lineage>
        <taxon>Eukaryota</taxon>
        <taxon>Metazoa</taxon>
        <taxon>Chordata</taxon>
        <taxon>Craniata</taxon>
        <taxon>Vertebrata</taxon>
        <taxon>Euteleostomi</taxon>
        <taxon>Lepidosauria</taxon>
        <taxon>Squamata</taxon>
        <taxon>Bifurcata</taxon>
        <taxon>Unidentata</taxon>
        <taxon>Episquamata</taxon>
        <taxon>Toxicofera</taxon>
        <taxon>Iguania</taxon>
        <taxon>Phrynosomatidae</taxon>
        <taxon>Phrynosomatinae</taxon>
        <taxon>Phrynosoma</taxon>
    </lineage>
</organism>
<evidence type="ECO:0000313" key="2">
    <source>
        <dbReference type="Proteomes" id="UP000826234"/>
    </source>
</evidence>
<dbReference type="Proteomes" id="UP000826234">
    <property type="component" value="Unassembled WGS sequence"/>
</dbReference>
<dbReference type="PANTHER" id="PTHR47228:SF1">
    <property type="entry name" value="SPERMATOGENESIS-ASSOCIATED PROTEIN 16"/>
    <property type="match status" value="1"/>
</dbReference>
<dbReference type="EMBL" id="JAIPUX010001880">
    <property type="protein sequence ID" value="KAH0624164.1"/>
    <property type="molecule type" value="Genomic_DNA"/>
</dbReference>
<name>A0ABQ7T368_PHRPL</name>